<reference evidence="3 4" key="1">
    <citation type="submission" date="2022-05" db="EMBL/GenBank/DDBJ databases">
        <title>Corynebacterium sp. B5-R-101 sp. nov., isolated from human feces.</title>
        <authorList>
            <person name="Shamsuzzaman M."/>
            <person name="Dahal R.H."/>
        </authorList>
    </citation>
    <scope>NUCLEOTIDE SEQUENCE [LARGE SCALE GENOMIC DNA]</scope>
    <source>
        <strain evidence="3 4">B5-R-101</strain>
    </source>
</reference>
<dbReference type="Proteomes" id="UP001203579">
    <property type="component" value="Unassembled WGS sequence"/>
</dbReference>
<feature type="chain" id="PRO_5045445950" description="Secreted protein" evidence="2">
    <location>
        <begin position="22"/>
        <end position="86"/>
    </location>
</feature>
<dbReference type="EMBL" id="JAMKFF010000001">
    <property type="protein sequence ID" value="MCL8492663.1"/>
    <property type="molecule type" value="Genomic_DNA"/>
</dbReference>
<dbReference type="PROSITE" id="PS51257">
    <property type="entry name" value="PROKAR_LIPOPROTEIN"/>
    <property type="match status" value="1"/>
</dbReference>
<comment type="caution">
    <text evidence="3">The sequence shown here is derived from an EMBL/GenBank/DDBJ whole genome shotgun (WGS) entry which is preliminary data.</text>
</comment>
<evidence type="ECO:0000256" key="1">
    <source>
        <dbReference type="SAM" id="MobiDB-lite"/>
    </source>
</evidence>
<gene>
    <name evidence="3" type="ORF">M5J06_00715</name>
</gene>
<accession>A0ABT0T7W0</accession>
<evidence type="ECO:0000313" key="3">
    <source>
        <dbReference type="EMBL" id="MCL8492663.1"/>
    </source>
</evidence>
<evidence type="ECO:0000256" key="2">
    <source>
        <dbReference type="SAM" id="SignalP"/>
    </source>
</evidence>
<feature type="signal peptide" evidence="2">
    <location>
        <begin position="1"/>
        <end position="21"/>
    </location>
</feature>
<proteinExistence type="predicted"/>
<keyword evidence="4" id="KW-1185">Reference proteome</keyword>
<protein>
    <recommendedName>
        <fullName evidence="5">Secreted protein</fullName>
    </recommendedName>
</protein>
<organism evidence="3 4">
    <name type="scientific">Corynebacterium intestinale</name>
    <dbReference type="NCBI Taxonomy" id="2943492"/>
    <lineage>
        <taxon>Bacteria</taxon>
        <taxon>Bacillati</taxon>
        <taxon>Actinomycetota</taxon>
        <taxon>Actinomycetes</taxon>
        <taxon>Mycobacteriales</taxon>
        <taxon>Corynebacteriaceae</taxon>
        <taxon>Corynebacterium</taxon>
    </lineage>
</organism>
<dbReference type="RefSeq" id="WP_250223715.1">
    <property type="nucleotide sequence ID" value="NZ_JAMFTR010000001.1"/>
</dbReference>
<feature type="region of interest" description="Disordered" evidence="1">
    <location>
        <begin position="24"/>
        <end position="86"/>
    </location>
</feature>
<feature type="compositionally biased region" description="Low complexity" evidence="1">
    <location>
        <begin position="38"/>
        <end position="86"/>
    </location>
</feature>
<keyword evidence="2" id="KW-0732">Signal</keyword>
<evidence type="ECO:0008006" key="5">
    <source>
        <dbReference type="Google" id="ProtNLM"/>
    </source>
</evidence>
<evidence type="ECO:0000313" key="4">
    <source>
        <dbReference type="Proteomes" id="UP001203579"/>
    </source>
</evidence>
<name>A0ABT0T7W0_9CORY</name>
<sequence>MKKFTRFAAAGLVFSAGLTLAACHPPNQQDSSEKVDTGASFAGEAPGAGAAAPSEAAAKSEAATESEAVAATEVAPAEYTTAPVQQ</sequence>